<comment type="similarity">
    <text evidence="1 2">Belongs to the small heat shock protein (HSP20) family.</text>
</comment>
<proteinExistence type="inferred from homology"/>
<sequence length="137" mass="15298">MTSLIHRPKFTFADPFEWLEQSWPFATTEHAIRIEESMKDDVYHVRAELPGFDPDKDIHVTADNGMLTISAQRESRETGEGHSEFRYGSFTRTRTLPVGADTGKISATYTDGILEVTVPCPAKQQASTEVPIKVAKG</sequence>
<dbReference type="PROSITE" id="PS01031">
    <property type="entry name" value="SHSP"/>
    <property type="match status" value="1"/>
</dbReference>
<dbReference type="Pfam" id="PF00011">
    <property type="entry name" value="HSP20"/>
    <property type="match status" value="1"/>
</dbReference>
<dbReference type="SUPFAM" id="SSF49764">
    <property type="entry name" value="HSP20-like chaperones"/>
    <property type="match status" value="1"/>
</dbReference>
<dbReference type="EMBL" id="JBHSXX010000001">
    <property type="protein sequence ID" value="MFC6869083.1"/>
    <property type="molecule type" value="Genomic_DNA"/>
</dbReference>
<dbReference type="Proteomes" id="UP001596337">
    <property type="component" value="Unassembled WGS sequence"/>
</dbReference>
<feature type="domain" description="SHSP" evidence="3">
    <location>
        <begin position="25"/>
        <end position="135"/>
    </location>
</feature>
<reference evidence="5" key="1">
    <citation type="journal article" date="2019" name="Int. J. Syst. Evol. Microbiol.">
        <title>The Global Catalogue of Microorganisms (GCM) 10K type strain sequencing project: providing services to taxonomists for standard genome sequencing and annotation.</title>
        <authorList>
            <consortium name="The Broad Institute Genomics Platform"/>
            <consortium name="The Broad Institute Genome Sequencing Center for Infectious Disease"/>
            <person name="Wu L."/>
            <person name="Ma J."/>
        </authorList>
    </citation>
    <scope>NUCLEOTIDE SEQUENCE [LARGE SCALE GENOMIC DNA]</scope>
    <source>
        <strain evidence="5">KCTC 32255</strain>
    </source>
</reference>
<organism evidence="4 5">
    <name type="scientific">Haloechinothrix salitolerans</name>
    <dbReference type="NCBI Taxonomy" id="926830"/>
    <lineage>
        <taxon>Bacteria</taxon>
        <taxon>Bacillati</taxon>
        <taxon>Actinomycetota</taxon>
        <taxon>Actinomycetes</taxon>
        <taxon>Pseudonocardiales</taxon>
        <taxon>Pseudonocardiaceae</taxon>
        <taxon>Haloechinothrix</taxon>
    </lineage>
</organism>
<name>A0ABW2C1S4_9PSEU</name>
<keyword evidence="5" id="KW-1185">Reference proteome</keyword>
<protein>
    <submittedName>
        <fullName evidence="4">Hsp20/alpha crystallin family protein</fullName>
    </submittedName>
</protein>
<dbReference type="InterPro" id="IPR008978">
    <property type="entry name" value="HSP20-like_chaperone"/>
</dbReference>
<dbReference type="Gene3D" id="2.60.40.790">
    <property type="match status" value="1"/>
</dbReference>
<comment type="caution">
    <text evidence="4">The sequence shown here is derived from an EMBL/GenBank/DDBJ whole genome shotgun (WGS) entry which is preliminary data.</text>
</comment>
<dbReference type="InterPro" id="IPR031107">
    <property type="entry name" value="Small_HSP"/>
</dbReference>
<dbReference type="InterPro" id="IPR002068">
    <property type="entry name" value="A-crystallin/Hsp20_dom"/>
</dbReference>
<evidence type="ECO:0000313" key="4">
    <source>
        <dbReference type="EMBL" id="MFC6869083.1"/>
    </source>
</evidence>
<evidence type="ECO:0000256" key="1">
    <source>
        <dbReference type="PROSITE-ProRule" id="PRU00285"/>
    </source>
</evidence>
<dbReference type="CDD" id="cd06464">
    <property type="entry name" value="ACD_sHsps-like"/>
    <property type="match status" value="1"/>
</dbReference>
<gene>
    <name evidence="4" type="ORF">ACFQGD_18215</name>
</gene>
<evidence type="ECO:0000259" key="3">
    <source>
        <dbReference type="PROSITE" id="PS01031"/>
    </source>
</evidence>
<dbReference type="PANTHER" id="PTHR11527">
    <property type="entry name" value="HEAT-SHOCK PROTEIN 20 FAMILY MEMBER"/>
    <property type="match status" value="1"/>
</dbReference>
<accession>A0ABW2C1S4</accession>
<evidence type="ECO:0000256" key="2">
    <source>
        <dbReference type="RuleBase" id="RU003616"/>
    </source>
</evidence>
<dbReference type="RefSeq" id="WP_345393179.1">
    <property type="nucleotide sequence ID" value="NZ_BAABLA010000018.1"/>
</dbReference>
<evidence type="ECO:0000313" key="5">
    <source>
        <dbReference type="Proteomes" id="UP001596337"/>
    </source>
</evidence>